<evidence type="ECO:0000313" key="8">
    <source>
        <dbReference type="WBParaSite" id="SSLN_0000587801-mRNA-1"/>
    </source>
</evidence>
<dbReference type="AlphaFoldDB" id="A0A183SN97"/>
<dbReference type="GO" id="GO:0015031">
    <property type="term" value="P:protein transport"/>
    <property type="evidence" value="ECO:0007669"/>
    <property type="project" value="UniProtKB-KW"/>
</dbReference>
<comment type="function">
    <text evidence="6">Component of the commander complex that is essential for endosomal recycling of transmembrane cargos; the commander complex is composed of the Csubcomplex and the retriever subcomplex. Component of the retriever complex, which is a heterotrimeric complex related to retromer cargo-selective complex (CSC) and essential for retromer-independent retrieval and recycling of numerous cargos. Component of the retromer cargo-selective complex (CSC). The CSC is believed to be the core functional component of retromer or respective retromer complex variants acting to prevent missorting of selected transmembrane cargo proteins into the lysosomal degradation pathway. In the endosomes, retriever complex drives the retrieval and recycling of NxxY-motif-containing cargo proteins by coupling to snx17, a cargo essential for the homeostatic maintenance of numerous cell surface proteins associated with processes that include cell migration, cell adhesion, nutrient supply and cell signaling. The recruitment of the retriever complex to the endosomal membrane involves Cand WASH complexes.</text>
</comment>
<evidence type="ECO:0000256" key="3">
    <source>
        <dbReference type="ARBA" id="ARBA00022448"/>
    </source>
</evidence>
<dbReference type="FunFam" id="3.60.21.10:FF:000015">
    <property type="entry name" value="Vacuolar protein sorting-associated protein 29"/>
    <property type="match status" value="1"/>
</dbReference>
<dbReference type="GO" id="GO:0005829">
    <property type="term" value="C:cytosol"/>
    <property type="evidence" value="ECO:0007669"/>
    <property type="project" value="GOC"/>
</dbReference>
<reference evidence="8" key="1">
    <citation type="submission" date="2016-06" db="UniProtKB">
        <authorList>
            <consortium name="WormBaseParasite"/>
        </authorList>
    </citation>
    <scope>IDENTIFICATION</scope>
</reference>
<evidence type="ECO:0000259" key="7">
    <source>
        <dbReference type="Pfam" id="PF12850"/>
    </source>
</evidence>
<feature type="domain" description="Calcineurin-like phosphoesterase" evidence="7">
    <location>
        <begin position="53"/>
        <end position="206"/>
    </location>
</feature>
<dbReference type="GO" id="GO:0030904">
    <property type="term" value="C:retromer complex"/>
    <property type="evidence" value="ECO:0007669"/>
    <property type="project" value="InterPro"/>
</dbReference>
<dbReference type="GO" id="GO:0031410">
    <property type="term" value="C:cytoplasmic vesicle"/>
    <property type="evidence" value="ECO:0007669"/>
    <property type="project" value="UniProtKB-ARBA"/>
</dbReference>
<protein>
    <recommendedName>
        <fullName evidence="2 6">Vacuolar protein sorting-associated protein 29</fullName>
    </recommendedName>
    <alternativeName>
        <fullName evidence="5 6">Vesicle protein sorting 29</fullName>
    </alternativeName>
</protein>
<keyword evidence="3 6" id="KW-0813">Transport</keyword>
<sequence>LNCRQLVGVCTGDFRYWGYEAYDMPIFTYNLGVGEGFYIGVSCQHCEIDSELVLVIGDLHIPERKYYIHPAFKALLAPGKIQHVLCTGNLCSQSVYDQLKCICADVHVVKGEFDELPFPETKILTVGRYKIGLTHGHQVVPWGDRESLAMLRRQLNVSILISGHTHIPEAYEYDGGIFLNPGSATGAFSPLKASPQPTFMLLDIQESSVNLYTYRLVGDEHKVDRMEFPSAA</sequence>
<dbReference type="Gene3D" id="3.60.21.10">
    <property type="match status" value="1"/>
</dbReference>
<dbReference type="GO" id="GO:0042147">
    <property type="term" value="P:retrograde transport, endosome to Golgi"/>
    <property type="evidence" value="ECO:0007669"/>
    <property type="project" value="InterPro"/>
</dbReference>
<keyword evidence="4 6" id="KW-0653">Protein transport</keyword>
<dbReference type="WBParaSite" id="SSLN_0000587801-mRNA-1">
    <property type="protein sequence ID" value="SSLN_0000587801-mRNA-1"/>
    <property type="gene ID" value="SSLN_0000587801"/>
</dbReference>
<dbReference type="InterPro" id="IPR029052">
    <property type="entry name" value="Metallo-depent_PP-like"/>
</dbReference>
<evidence type="ECO:0000256" key="6">
    <source>
        <dbReference type="RuleBase" id="RU362040"/>
    </source>
</evidence>
<organism evidence="8">
    <name type="scientific">Schistocephalus solidus</name>
    <name type="common">Tapeworm</name>
    <dbReference type="NCBI Taxonomy" id="70667"/>
    <lineage>
        <taxon>Eukaryota</taxon>
        <taxon>Metazoa</taxon>
        <taxon>Spiralia</taxon>
        <taxon>Lophotrochozoa</taxon>
        <taxon>Platyhelminthes</taxon>
        <taxon>Cestoda</taxon>
        <taxon>Eucestoda</taxon>
        <taxon>Diphyllobothriidea</taxon>
        <taxon>Diphyllobothriidae</taxon>
        <taxon>Schistocephalus</taxon>
    </lineage>
</organism>
<dbReference type="PANTHER" id="PTHR11124">
    <property type="entry name" value="VACUOLAR SORTING PROTEIN VPS29"/>
    <property type="match status" value="1"/>
</dbReference>
<dbReference type="CDD" id="cd07394">
    <property type="entry name" value="MPP_Vps29"/>
    <property type="match status" value="1"/>
</dbReference>
<accession>A0A183SN97</accession>
<dbReference type="Pfam" id="PF12850">
    <property type="entry name" value="Metallophos_2"/>
    <property type="match status" value="1"/>
</dbReference>
<dbReference type="InterPro" id="IPR028661">
    <property type="entry name" value="Vps29"/>
</dbReference>
<dbReference type="InterPro" id="IPR000979">
    <property type="entry name" value="Phosphodiesterase_MJ0936/Vps29"/>
</dbReference>
<name>A0A183SN97_SCHSO</name>
<dbReference type="SUPFAM" id="SSF56300">
    <property type="entry name" value="Metallo-dependent phosphatases"/>
    <property type="match status" value="1"/>
</dbReference>
<evidence type="ECO:0000256" key="5">
    <source>
        <dbReference type="ARBA" id="ARBA00031913"/>
    </source>
</evidence>
<evidence type="ECO:0000256" key="2">
    <source>
        <dbReference type="ARBA" id="ARBA00017767"/>
    </source>
</evidence>
<comment type="similarity">
    <text evidence="1 6">Belongs to the VPS29 family.</text>
</comment>
<dbReference type="InterPro" id="IPR024654">
    <property type="entry name" value="Calcineurin-like_PHP_lpxH"/>
</dbReference>
<evidence type="ECO:0000256" key="1">
    <source>
        <dbReference type="ARBA" id="ARBA00005945"/>
    </source>
</evidence>
<proteinExistence type="inferred from homology"/>
<dbReference type="NCBIfam" id="TIGR00040">
    <property type="entry name" value="yfcE"/>
    <property type="match status" value="1"/>
</dbReference>
<evidence type="ECO:0000256" key="4">
    <source>
        <dbReference type="ARBA" id="ARBA00022927"/>
    </source>
</evidence>